<name>A0AAV7WNV9_PLEWA</name>
<evidence type="ECO:0000313" key="2">
    <source>
        <dbReference type="Proteomes" id="UP001066276"/>
    </source>
</evidence>
<protein>
    <submittedName>
        <fullName evidence="1">Uncharacterized protein</fullName>
    </submittedName>
</protein>
<gene>
    <name evidence="1" type="ORF">NDU88_001970</name>
</gene>
<accession>A0AAV7WNV9</accession>
<dbReference type="Proteomes" id="UP001066276">
    <property type="component" value="Chromosome 1_1"/>
</dbReference>
<dbReference type="Gene3D" id="3.30.420.10">
    <property type="entry name" value="Ribonuclease H-like superfamily/Ribonuclease H"/>
    <property type="match status" value="1"/>
</dbReference>
<comment type="caution">
    <text evidence="1">The sequence shown here is derived from an EMBL/GenBank/DDBJ whole genome shotgun (WGS) entry which is preliminary data.</text>
</comment>
<feature type="non-terminal residue" evidence="1">
    <location>
        <position position="1"/>
    </location>
</feature>
<reference evidence="1" key="1">
    <citation type="journal article" date="2022" name="bioRxiv">
        <title>Sequencing and chromosome-scale assembly of the giantPleurodeles waltlgenome.</title>
        <authorList>
            <person name="Brown T."/>
            <person name="Elewa A."/>
            <person name="Iarovenko S."/>
            <person name="Subramanian E."/>
            <person name="Araus A.J."/>
            <person name="Petzold A."/>
            <person name="Susuki M."/>
            <person name="Suzuki K.-i.T."/>
            <person name="Hayashi T."/>
            <person name="Toyoda A."/>
            <person name="Oliveira C."/>
            <person name="Osipova E."/>
            <person name="Leigh N.D."/>
            <person name="Simon A."/>
            <person name="Yun M.H."/>
        </authorList>
    </citation>
    <scope>NUCLEOTIDE SEQUENCE</scope>
    <source>
        <strain evidence="1">20211129_DDA</strain>
        <tissue evidence="1">Liver</tissue>
    </source>
</reference>
<evidence type="ECO:0000313" key="1">
    <source>
        <dbReference type="EMBL" id="KAJ1214351.1"/>
    </source>
</evidence>
<organism evidence="1 2">
    <name type="scientific">Pleurodeles waltl</name>
    <name type="common">Iberian ribbed newt</name>
    <dbReference type="NCBI Taxonomy" id="8319"/>
    <lineage>
        <taxon>Eukaryota</taxon>
        <taxon>Metazoa</taxon>
        <taxon>Chordata</taxon>
        <taxon>Craniata</taxon>
        <taxon>Vertebrata</taxon>
        <taxon>Euteleostomi</taxon>
        <taxon>Amphibia</taxon>
        <taxon>Batrachia</taxon>
        <taxon>Caudata</taxon>
        <taxon>Salamandroidea</taxon>
        <taxon>Salamandridae</taxon>
        <taxon>Pleurodelinae</taxon>
        <taxon>Pleurodeles</taxon>
    </lineage>
</organism>
<keyword evidence="2" id="KW-1185">Reference proteome</keyword>
<dbReference type="AlphaFoldDB" id="A0AAV7WNV9"/>
<dbReference type="EMBL" id="JANPWB010000001">
    <property type="protein sequence ID" value="KAJ1214351.1"/>
    <property type="molecule type" value="Genomic_DNA"/>
</dbReference>
<sequence length="67" mass="7278">SCQTCQASGKSGGKFKGPLQPFPVVSTPFERVGIDIVGPLDPKTAMVNRFILFLVDHATWYPEAITL</sequence>
<dbReference type="GO" id="GO:0003676">
    <property type="term" value="F:nucleic acid binding"/>
    <property type="evidence" value="ECO:0007669"/>
    <property type="project" value="InterPro"/>
</dbReference>
<proteinExistence type="predicted"/>
<dbReference type="InterPro" id="IPR036397">
    <property type="entry name" value="RNaseH_sf"/>
</dbReference>
<feature type="non-terminal residue" evidence="1">
    <location>
        <position position="67"/>
    </location>
</feature>